<dbReference type="InterPro" id="IPR036134">
    <property type="entry name" value="Crypto/Photolyase_FAD-like_sf"/>
</dbReference>
<dbReference type="Pfam" id="PF03441">
    <property type="entry name" value="FAD_binding_7"/>
    <property type="match status" value="1"/>
</dbReference>
<evidence type="ECO:0000256" key="3">
    <source>
        <dbReference type="ARBA" id="ARBA00022827"/>
    </source>
</evidence>
<feature type="domain" description="Cryptochrome/DNA photolyase FAD-binding" evidence="5">
    <location>
        <begin position="2"/>
        <end position="60"/>
    </location>
</feature>
<comment type="cofactor">
    <cofactor evidence="1">
        <name>FAD</name>
        <dbReference type="ChEBI" id="CHEBI:57692"/>
    </cofactor>
</comment>
<evidence type="ECO:0000313" key="7">
    <source>
        <dbReference type="Proteomes" id="UP000255277"/>
    </source>
</evidence>
<dbReference type="AlphaFoldDB" id="A0A380FAB9"/>
<gene>
    <name evidence="6" type="primary">phrB_2</name>
    <name evidence="6" type="ORF">NCTC12195_00286</name>
</gene>
<dbReference type="EC" id="4.1.99.3" evidence="6"/>
<dbReference type="GO" id="GO:0003904">
    <property type="term" value="F:deoxyribodipyrimidine photo-lyase activity"/>
    <property type="evidence" value="ECO:0007669"/>
    <property type="project" value="UniProtKB-EC"/>
</dbReference>
<dbReference type="SUPFAM" id="SSF48173">
    <property type="entry name" value="Cryptochrome/photolyase FAD-binding domain"/>
    <property type="match status" value="1"/>
</dbReference>
<dbReference type="PRINTS" id="PR00147">
    <property type="entry name" value="DNAPHOTLYASE"/>
</dbReference>
<reference evidence="6 7" key="1">
    <citation type="submission" date="2018-06" db="EMBL/GenBank/DDBJ databases">
        <authorList>
            <consortium name="Pathogen Informatics"/>
            <person name="Doyle S."/>
        </authorList>
    </citation>
    <scope>NUCLEOTIDE SEQUENCE [LARGE SCALE GENOMIC DNA]</scope>
    <source>
        <strain evidence="6 7">NCTC12195</strain>
    </source>
</reference>
<dbReference type="Proteomes" id="UP000255277">
    <property type="component" value="Unassembled WGS sequence"/>
</dbReference>
<evidence type="ECO:0000256" key="2">
    <source>
        <dbReference type="ARBA" id="ARBA00022630"/>
    </source>
</evidence>
<keyword evidence="6" id="KW-0456">Lyase</keyword>
<dbReference type="GO" id="GO:0071949">
    <property type="term" value="F:FAD binding"/>
    <property type="evidence" value="ECO:0007669"/>
    <property type="project" value="TreeGrafter"/>
</dbReference>
<sequence length="63" mass="7421">MQWSYNKTHFEVWKKGQTGYPIVDAAMKKLNLTGYMHNRLRMVVAQFLTKNLFIDWTWGGGVL</sequence>
<organism evidence="6 7">
    <name type="scientific">Staphylococcus gallinarum</name>
    <dbReference type="NCBI Taxonomy" id="1293"/>
    <lineage>
        <taxon>Bacteria</taxon>
        <taxon>Bacillati</taxon>
        <taxon>Bacillota</taxon>
        <taxon>Bacilli</taxon>
        <taxon>Bacillales</taxon>
        <taxon>Staphylococcaceae</taxon>
        <taxon>Staphylococcus</taxon>
    </lineage>
</organism>
<dbReference type="PANTHER" id="PTHR11455:SF9">
    <property type="entry name" value="CRYPTOCHROME CIRCADIAN CLOCK 5 ISOFORM X1"/>
    <property type="match status" value="1"/>
</dbReference>
<dbReference type="GO" id="GO:0009416">
    <property type="term" value="P:response to light stimulus"/>
    <property type="evidence" value="ECO:0007669"/>
    <property type="project" value="TreeGrafter"/>
</dbReference>
<dbReference type="PANTHER" id="PTHR11455">
    <property type="entry name" value="CRYPTOCHROME"/>
    <property type="match status" value="1"/>
</dbReference>
<evidence type="ECO:0000256" key="1">
    <source>
        <dbReference type="ARBA" id="ARBA00001974"/>
    </source>
</evidence>
<name>A0A380FAB9_STAGA</name>
<protein>
    <submittedName>
        <fullName evidence="6">Deoxyribodipyrimidine photo-lyase</fullName>
        <ecNumber evidence="6">4.1.99.3</ecNumber>
    </submittedName>
</protein>
<dbReference type="EMBL" id="UHDK01000001">
    <property type="protein sequence ID" value="SUM30885.1"/>
    <property type="molecule type" value="Genomic_DNA"/>
</dbReference>
<comment type="similarity">
    <text evidence="4">Belongs to the DNA photolyase family.</text>
</comment>
<proteinExistence type="inferred from homology"/>
<evidence type="ECO:0000313" key="6">
    <source>
        <dbReference type="EMBL" id="SUM30885.1"/>
    </source>
</evidence>
<evidence type="ECO:0000256" key="4">
    <source>
        <dbReference type="RuleBase" id="RU004182"/>
    </source>
</evidence>
<evidence type="ECO:0000259" key="5">
    <source>
        <dbReference type="Pfam" id="PF03441"/>
    </source>
</evidence>
<dbReference type="Gene3D" id="1.10.579.10">
    <property type="entry name" value="DNA Cyclobutane Dipyrimidine Photolyase, subunit A, domain 3"/>
    <property type="match status" value="1"/>
</dbReference>
<dbReference type="InterPro" id="IPR005101">
    <property type="entry name" value="Cryptochr/Photolyase_FAD-bd"/>
</dbReference>
<keyword evidence="4" id="KW-0157">Chromophore</keyword>
<dbReference type="InterPro" id="IPR002081">
    <property type="entry name" value="Cryptochrome/DNA_photolyase_1"/>
</dbReference>
<keyword evidence="2 4" id="KW-0285">Flavoprotein</keyword>
<accession>A0A380FAB9</accession>
<dbReference type="GO" id="GO:0003677">
    <property type="term" value="F:DNA binding"/>
    <property type="evidence" value="ECO:0007669"/>
    <property type="project" value="TreeGrafter"/>
</dbReference>
<keyword evidence="3 4" id="KW-0274">FAD</keyword>